<dbReference type="Pfam" id="PF02518">
    <property type="entry name" value="HATPase_c"/>
    <property type="match status" value="1"/>
</dbReference>
<name>A0A494Y3C1_9BACL</name>
<dbReference type="InterPro" id="IPR003594">
    <property type="entry name" value="HATPase_dom"/>
</dbReference>
<keyword evidence="9 12" id="KW-1133">Transmembrane helix</keyword>
<keyword evidence="11 12" id="KW-0472">Membrane</keyword>
<dbReference type="SMART" id="SM00387">
    <property type="entry name" value="HATPase_c"/>
    <property type="match status" value="1"/>
</dbReference>
<comment type="subcellular location">
    <subcellularLocation>
        <location evidence="1">Cell membrane</location>
        <topology evidence="1">Multi-pass membrane protein</topology>
    </subcellularLocation>
</comment>
<dbReference type="Gene3D" id="3.30.565.10">
    <property type="entry name" value="Histidine kinase-like ATPase, C-terminal domain"/>
    <property type="match status" value="1"/>
</dbReference>
<keyword evidence="6" id="KW-0547">Nucleotide-binding</keyword>
<comment type="caution">
    <text evidence="14">The sequence shown here is derived from an EMBL/GenBank/DDBJ whole genome shotgun (WGS) entry which is preliminary data.</text>
</comment>
<reference evidence="14 15" key="1">
    <citation type="submission" date="2018-10" db="EMBL/GenBank/DDBJ databases">
        <title>Cohnella sp. M2MS4P-1, whole genome shotgun sequence.</title>
        <authorList>
            <person name="Tuo L."/>
        </authorList>
    </citation>
    <scope>NUCLEOTIDE SEQUENCE [LARGE SCALE GENOMIC DNA]</scope>
    <source>
        <strain evidence="14 15">M2MS4P-1</strain>
    </source>
</reference>
<dbReference type="InterPro" id="IPR010559">
    <property type="entry name" value="Sig_transdc_His_kin_internal"/>
</dbReference>
<evidence type="ECO:0000256" key="8">
    <source>
        <dbReference type="ARBA" id="ARBA00022840"/>
    </source>
</evidence>
<keyword evidence="3" id="KW-0597">Phosphoprotein</keyword>
<evidence type="ECO:0000313" key="15">
    <source>
        <dbReference type="Proteomes" id="UP000282076"/>
    </source>
</evidence>
<dbReference type="InterPro" id="IPR036890">
    <property type="entry name" value="HATPase_C_sf"/>
</dbReference>
<evidence type="ECO:0000256" key="9">
    <source>
        <dbReference type="ARBA" id="ARBA00022989"/>
    </source>
</evidence>
<evidence type="ECO:0000256" key="7">
    <source>
        <dbReference type="ARBA" id="ARBA00022777"/>
    </source>
</evidence>
<proteinExistence type="predicted"/>
<evidence type="ECO:0000256" key="5">
    <source>
        <dbReference type="ARBA" id="ARBA00022692"/>
    </source>
</evidence>
<evidence type="ECO:0000256" key="12">
    <source>
        <dbReference type="SAM" id="Phobius"/>
    </source>
</evidence>
<dbReference type="Pfam" id="PF06580">
    <property type="entry name" value="His_kinase"/>
    <property type="match status" value="1"/>
</dbReference>
<dbReference type="SUPFAM" id="SSF55874">
    <property type="entry name" value="ATPase domain of HSP90 chaperone/DNA topoisomerase II/histidine kinase"/>
    <property type="match status" value="1"/>
</dbReference>
<feature type="domain" description="HAMP" evidence="13">
    <location>
        <begin position="301"/>
        <end position="353"/>
    </location>
</feature>
<organism evidence="14 15">
    <name type="scientific">Cohnella endophytica</name>
    <dbReference type="NCBI Taxonomy" id="2419778"/>
    <lineage>
        <taxon>Bacteria</taxon>
        <taxon>Bacillati</taxon>
        <taxon>Bacillota</taxon>
        <taxon>Bacilli</taxon>
        <taxon>Bacillales</taxon>
        <taxon>Paenibacillaceae</taxon>
        <taxon>Cohnella</taxon>
    </lineage>
</organism>
<gene>
    <name evidence="14" type="ORF">D7Z26_13725</name>
</gene>
<evidence type="ECO:0000256" key="3">
    <source>
        <dbReference type="ARBA" id="ARBA00022553"/>
    </source>
</evidence>
<accession>A0A494Y3C1</accession>
<keyword evidence="2" id="KW-1003">Cell membrane</keyword>
<dbReference type="PROSITE" id="PS50885">
    <property type="entry name" value="HAMP"/>
    <property type="match status" value="1"/>
</dbReference>
<keyword evidence="7" id="KW-0418">Kinase</keyword>
<evidence type="ECO:0000256" key="10">
    <source>
        <dbReference type="ARBA" id="ARBA00023012"/>
    </source>
</evidence>
<keyword evidence="5 12" id="KW-0812">Transmembrane</keyword>
<keyword evidence="8" id="KW-0067">ATP-binding</keyword>
<dbReference type="Proteomes" id="UP000282076">
    <property type="component" value="Unassembled WGS sequence"/>
</dbReference>
<dbReference type="GO" id="GO:0005886">
    <property type="term" value="C:plasma membrane"/>
    <property type="evidence" value="ECO:0007669"/>
    <property type="project" value="UniProtKB-SubCell"/>
</dbReference>
<dbReference type="GO" id="GO:0005524">
    <property type="term" value="F:ATP binding"/>
    <property type="evidence" value="ECO:0007669"/>
    <property type="project" value="UniProtKB-KW"/>
</dbReference>
<dbReference type="PANTHER" id="PTHR34220">
    <property type="entry name" value="SENSOR HISTIDINE KINASE YPDA"/>
    <property type="match status" value="1"/>
</dbReference>
<sequence>MNYSLFAKVFVAVIVIQSFIILIGGQLNIIRVDRLIQQREYEYDRKDMLVVQDAYNHKLKQIRTNVLSLFFDSTQSESILEKIKRYKGTTKAEDLTLQAEIQQFLQSMAYTDESIRSILFVRNSDEQKFAFVRYFDPSLLPNFESMISLKEDEFVKVYPVDASPTKQVLIFILKVNDPNTVGMKQTVGNLVVSIDTGFLQIEGDPLHADSIIELKNSNGTIRMSGNSFAADISQIDLDARKHDSKDYFVTQVDNTVDDMVFTMLISKKQLKQSLFAMKKNQWMTIVAIVFLNVFIAFYISRALSKRVNTVTRNMRKYTPGEFVNPILIQKQDEFTVLEETYNQLILKLSEFIQKEYVMEIKSKEAELQLLHSQVNPHFLSNMLEILRMQAIKENNLNLSDTIYQLSEIFRWNIRNKETVVTLYEELYYIEYYLKLQQFRFPKLQFRIVLPQNLQNQRIVKFSVQPIVENVFKHAMNKGKETDIHIQVIEAYDSIRVSVKDNGKGMVADDLDLLILKMQKPLADTKDTPSVGLMNVHARLQLIFGEPHGLEVQSQIGEGTKVILHIPKNEVGP</sequence>
<dbReference type="GO" id="GO:0000155">
    <property type="term" value="F:phosphorelay sensor kinase activity"/>
    <property type="evidence" value="ECO:0007669"/>
    <property type="project" value="InterPro"/>
</dbReference>
<dbReference type="InterPro" id="IPR003660">
    <property type="entry name" value="HAMP_dom"/>
</dbReference>
<feature type="transmembrane region" description="Helical" evidence="12">
    <location>
        <begin position="6"/>
        <end position="30"/>
    </location>
</feature>
<protein>
    <recommendedName>
        <fullName evidence="13">HAMP domain-containing protein</fullName>
    </recommendedName>
</protein>
<dbReference type="AlphaFoldDB" id="A0A494Y3C1"/>
<evidence type="ECO:0000259" key="13">
    <source>
        <dbReference type="PROSITE" id="PS50885"/>
    </source>
</evidence>
<dbReference type="Gene3D" id="6.10.340.10">
    <property type="match status" value="1"/>
</dbReference>
<evidence type="ECO:0000256" key="4">
    <source>
        <dbReference type="ARBA" id="ARBA00022679"/>
    </source>
</evidence>
<keyword evidence="4" id="KW-0808">Transferase</keyword>
<dbReference type="InterPro" id="IPR050640">
    <property type="entry name" value="Bact_2-comp_sensor_kinase"/>
</dbReference>
<evidence type="ECO:0000256" key="2">
    <source>
        <dbReference type="ARBA" id="ARBA00022475"/>
    </source>
</evidence>
<dbReference type="PANTHER" id="PTHR34220:SF11">
    <property type="entry name" value="SENSOR PROTEIN KINASE HPTS"/>
    <property type="match status" value="1"/>
</dbReference>
<evidence type="ECO:0000256" key="6">
    <source>
        <dbReference type="ARBA" id="ARBA00022741"/>
    </source>
</evidence>
<evidence type="ECO:0000256" key="1">
    <source>
        <dbReference type="ARBA" id="ARBA00004651"/>
    </source>
</evidence>
<keyword evidence="10" id="KW-0902">Two-component regulatory system</keyword>
<evidence type="ECO:0000256" key="11">
    <source>
        <dbReference type="ARBA" id="ARBA00023136"/>
    </source>
</evidence>
<dbReference type="EMBL" id="RBZM01000005">
    <property type="protein sequence ID" value="RKP54406.1"/>
    <property type="molecule type" value="Genomic_DNA"/>
</dbReference>
<feature type="transmembrane region" description="Helical" evidence="12">
    <location>
        <begin position="282"/>
        <end position="299"/>
    </location>
</feature>
<keyword evidence="15" id="KW-1185">Reference proteome</keyword>
<evidence type="ECO:0000313" key="14">
    <source>
        <dbReference type="EMBL" id="RKP54406.1"/>
    </source>
</evidence>